<dbReference type="GO" id="GO:0016887">
    <property type="term" value="F:ATP hydrolysis activity"/>
    <property type="evidence" value="ECO:0007669"/>
    <property type="project" value="InterPro"/>
</dbReference>
<dbReference type="FunFam" id="3.40.50.300:FF:000997">
    <property type="entry name" value="Multidrug resistance-associated protein 1"/>
    <property type="match status" value="1"/>
</dbReference>
<dbReference type="GO" id="GO:0005774">
    <property type="term" value="C:vacuolar membrane"/>
    <property type="evidence" value="ECO:0007669"/>
    <property type="project" value="UniProtKB-SubCell"/>
</dbReference>
<keyword evidence="2" id="KW-0813">Transport</keyword>
<keyword evidence="13" id="KW-1185">Reference proteome</keyword>
<feature type="domain" description="ABC transmembrane type-1" evidence="11">
    <location>
        <begin position="591"/>
        <end position="866"/>
    </location>
</feature>
<dbReference type="SMART" id="SM00382">
    <property type="entry name" value="AAA"/>
    <property type="match status" value="2"/>
</dbReference>
<dbReference type="Pfam" id="PF00664">
    <property type="entry name" value="ABC_membrane"/>
    <property type="match status" value="2"/>
</dbReference>
<protein>
    <submittedName>
        <fullName evidence="12">Predicted protein</fullName>
    </submittedName>
</protein>
<dbReference type="GO" id="GO:0140359">
    <property type="term" value="F:ABC-type transporter activity"/>
    <property type="evidence" value="ECO:0007669"/>
    <property type="project" value="InterPro"/>
</dbReference>
<dbReference type="Gene3D" id="1.20.1560.10">
    <property type="entry name" value="ABC transporter type 1, transmembrane domain"/>
    <property type="match status" value="2"/>
</dbReference>
<evidence type="ECO:0000256" key="5">
    <source>
        <dbReference type="ARBA" id="ARBA00022741"/>
    </source>
</evidence>
<proteinExistence type="predicted"/>
<dbReference type="InterPro" id="IPR050173">
    <property type="entry name" value="ABC_transporter_C-like"/>
</dbReference>
<dbReference type="InterPro" id="IPR036640">
    <property type="entry name" value="ABC1_TM_sf"/>
</dbReference>
<dbReference type="InParanoid" id="D2VVX5"/>
<gene>
    <name evidence="12" type="ORF">NAEGRDRAFT_73174</name>
</gene>
<dbReference type="EMBL" id="GG738903">
    <property type="protein sequence ID" value="EFC38918.1"/>
    <property type="molecule type" value="Genomic_DNA"/>
</dbReference>
<keyword evidence="4" id="KW-0677">Repeat</keyword>
<dbReference type="SUPFAM" id="SSF90123">
    <property type="entry name" value="ABC transporter transmembrane region"/>
    <property type="match status" value="2"/>
</dbReference>
<evidence type="ECO:0000256" key="7">
    <source>
        <dbReference type="ARBA" id="ARBA00022989"/>
    </source>
</evidence>
<evidence type="ECO:0000256" key="2">
    <source>
        <dbReference type="ARBA" id="ARBA00022448"/>
    </source>
</evidence>
<dbReference type="PANTHER" id="PTHR24223:SF443">
    <property type="entry name" value="MULTIDRUG-RESISTANCE LIKE PROTEIN 1, ISOFORM I"/>
    <property type="match status" value="1"/>
</dbReference>
<dbReference type="InterPro" id="IPR044726">
    <property type="entry name" value="ABCC_6TM_D2"/>
</dbReference>
<dbReference type="FunFam" id="3.40.50.300:FF:000630">
    <property type="entry name" value="ATP-binding cassette (ABC) transporter, putative"/>
    <property type="match status" value="1"/>
</dbReference>
<feature type="transmembrane region" description="Helical" evidence="9">
    <location>
        <begin position="72"/>
        <end position="93"/>
    </location>
</feature>
<evidence type="ECO:0000256" key="1">
    <source>
        <dbReference type="ARBA" id="ARBA00004128"/>
    </source>
</evidence>
<evidence type="ECO:0000259" key="11">
    <source>
        <dbReference type="PROSITE" id="PS50929"/>
    </source>
</evidence>
<evidence type="ECO:0000259" key="10">
    <source>
        <dbReference type="PROSITE" id="PS50893"/>
    </source>
</evidence>
<dbReference type="CDD" id="cd18579">
    <property type="entry name" value="ABC_6TM_ABCC_D1"/>
    <property type="match status" value="1"/>
</dbReference>
<dbReference type="SUPFAM" id="SSF52540">
    <property type="entry name" value="P-loop containing nucleoside triphosphate hydrolases"/>
    <property type="match status" value="2"/>
</dbReference>
<keyword evidence="8 9" id="KW-0472">Membrane</keyword>
<dbReference type="InterPro" id="IPR044746">
    <property type="entry name" value="ABCC_6TM_D1"/>
</dbReference>
<sequence>MSLLMFIFKSIRCFTDDHVTFIAQQLGESTSNSLLNAIYRKVLRMSNSSKHEYSTGSVMNIATTDASRFPWFYYYIETVIASMMTFAACLWFSCNLLGISALFGFSIILILVLPLSAACMIWEQKIEEIIEANQDERSQIISQMVYAMRFVKFYTMEKLFKRKIMNIREVEMKNIKKGYISDSGMSVLWNAFAPMISFVSFLHFCYVKGETLSVSTSFSFLSALDMIRYEVIYVPDSLLNISRACTSFKRIIKLLSSEEISESSTDSNNKEMENQKILEKDLVAEYANASFTWDSLKCESSPTITLKEINLKIKKGEFVCIIGRVGQSKSSLLSSLLGEMNFIESQDSFFEKDSNLKYSYVAQDSWIRNQTIRENILFGEEFDKERYQQVLHACNLEPDLQQISKEIGDMTMIGESGINLSGGQKLRISLARCFYSNADVFLLDDPLSAVDVHTADHIMKYGIYGFLKGKTTLMVTNQIHFIDKADRILVMDQGRIVQQGTFTELYQEDLNFKNLIDEFSSNNKNNQQEERDLFDEEEENIENQTSIELISHESLEEYSKIEEEQRKNPSTLDSMKRLFKFAVGNSKFMFALICFCAIIQQLVTVGHQYVLSLWSNDSEYQSFTLLTYLLAYLGTSLIYIVADISSGFLCLIHFLNTAKLLHEKLMTSIIHSCIAFFDSTPVGRIIARFTRDTNSIDTDLNKNLAQLIPYFFFWIGGIITVMIMSPYSIIPVVILSPVIFFVQSYYRVSLREIELLAGVYSSPVNSQLSETIHGLQTIRAFGKQNLLVESFIEKAETQARVSYNSHCLSAYFNMRNEVVFALCVSLIIISSVLSFSGSLVGVIILQATLSFDSLYYISYLFVMIEKYIVSVERIEQYSELESEKYEPNVQVDMKEFGNGGQIEMKNVCMRYKKHTFETEPAEQNKLVLKGINLKINAKERVSICGRTGSGKSSLIQSLMRMQEIEQESTILIDGIDIRNVPLETLRSTMCIIPQQPTLFKGTLRENLDSYSQYTDRELWDALEKVGMKDKLDQLQSLDDEDEEKSEKEVITIKPTGLETEISENGENISAGTRQLLCLARALIRKSKILILDEATALCDLETDKLIQKTLREEFSSNCTVICVAHRLETILDYDKIVVIDDGLVREIGSPSELLADSSSLFYQMVEKHNKRK</sequence>
<organism evidence="13">
    <name type="scientific">Naegleria gruberi</name>
    <name type="common">Amoeba</name>
    <dbReference type="NCBI Taxonomy" id="5762"/>
    <lineage>
        <taxon>Eukaryota</taxon>
        <taxon>Discoba</taxon>
        <taxon>Heterolobosea</taxon>
        <taxon>Tetramitia</taxon>
        <taxon>Eutetramitia</taxon>
        <taxon>Vahlkampfiidae</taxon>
        <taxon>Naegleria</taxon>
    </lineage>
</organism>
<dbReference type="PROSITE" id="PS50893">
    <property type="entry name" value="ABC_TRANSPORTER_2"/>
    <property type="match status" value="2"/>
</dbReference>
<dbReference type="FunFam" id="1.20.1560.10:FF:000013">
    <property type="entry name" value="ABC transporter C family member 2"/>
    <property type="match status" value="1"/>
</dbReference>
<dbReference type="STRING" id="5762.D2VVX5"/>
<dbReference type="CDD" id="cd18580">
    <property type="entry name" value="ABC_6TM_ABCC_D2"/>
    <property type="match status" value="1"/>
</dbReference>
<evidence type="ECO:0000256" key="3">
    <source>
        <dbReference type="ARBA" id="ARBA00022692"/>
    </source>
</evidence>
<keyword evidence="3 9" id="KW-0812">Transmembrane</keyword>
<dbReference type="PROSITE" id="PS50929">
    <property type="entry name" value="ABC_TM1F"/>
    <property type="match status" value="2"/>
</dbReference>
<dbReference type="RefSeq" id="XP_002671662.1">
    <property type="nucleotide sequence ID" value="XM_002671616.1"/>
</dbReference>
<dbReference type="OrthoDB" id="6500128at2759"/>
<keyword evidence="7 9" id="KW-1133">Transmembrane helix</keyword>
<dbReference type="CDD" id="cd03244">
    <property type="entry name" value="ABCC_MRP_domain2"/>
    <property type="match status" value="1"/>
</dbReference>
<feature type="domain" description="ABC transporter" evidence="10">
    <location>
        <begin position="902"/>
        <end position="1166"/>
    </location>
</feature>
<evidence type="ECO:0000256" key="8">
    <source>
        <dbReference type="ARBA" id="ARBA00023136"/>
    </source>
</evidence>
<feature type="domain" description="ABC transporter" evidence="10">
    <location>
        <begin position="284"/>
        <end position="518"/>
    </location>
</feature>
<dbReference type="InterPro" id="IPR003593">
    <property type="entry name" value="AAA+_ATPase"/>
</dbReference>
<feature type="transmembrane region" description="Helical" evidence="9">
    <location>
        <begin position="630"/>
        <end position="655"/>
    </location>
</feature>
<feature type="transmembrane region" description="Helical" evidence="9">
    <location>
        <begin position="588"/>
        <end position="610"/>
    </location>
</feature>
<name>D2VVX5_NAEGR</name>
<dbReference type="AlphaFoldDB" id="D2VVX5"/>
<reference evidence="12 13" key="1">
    <citation type="journal article" date="2010" name="Cell">
        <title>The genome of Naegleria gruberi illuminates early eukaryotic versatility.</title>
        <authorList>
            <person name="Fritz-Laylin L.K."/>
            <person name="Prochnik S.E."/>
            <person name="Ginger M.L."/>
            <person name="Dacks J.B."/>
            <person name="Carpenter M.L."/>
            <person name="Field M.C."/>
            <person name="Kuo A."/>
            <person name="Paredez A."/>
            <person name="Chapman J."/>
            <person name="Pham J."/>
            <person name="Shu S."/>
            <person name="Neupane R."/>
            <person name="Cipriano M."/>
            <person name="Mancuso J."/>
            <person name="Tu H."/>
            <person name="Salamov A."/>
            <person name="Lindquist E."/>
            <person name="Shapiro H."/>
            <person name="Lucas S."/>
            <person name="Grigoriev I.V."/>
            <person name="Cande W.Z."/>
            <person name="Fulton C."/>
            <person name="Rokhsar D.S."/>
            <person name="Dawson S.C."/>
        </authorList>
    </citation>
    <scope>NUCLEOTIDE SEQUENCE [LARGE SCALE GENOMIC DNA]</scope>
    <source>
        <strain evidence="12 13">NEG-M</strain>
    </source>
</reference>
<dbReference type="eggNOG" id="KOG0054">
    <property type="taxonomic scope" value="Eukaryota"/>
</dbReference>
<dbReference type="VEuPathDB" id="AmoebaDB:NAEGRDRAFT_73174"/>
<feature type="transmembrane region" description="Helical" evidence="9">
    <location>
        <begin position="818"/>
        <end position="847"/>
    </location>
</feature>
<dbReference type="InterPro" id="IPR003439">
    <property type="entry name" value="ABC_transporter-like_ATP-bd"/>
</dbReference>
<feature type="transmembrane region" description="Helical" evidence="9">
    <location>
        <begin position="99"/>
        <end position="122"/>
    </location>
</feature>
<evidence type="ECO:0000313" key="12">
    <source>
        <dbReference type="EMBL" id="EFC38918.1"/>
    </source>
</evidence>
<keyword evidence="6" id="KW-0067">ATP-binding</keyword>
<keyword evidence="5" id="KW-0547">Nucleotide-binding</keyword>
<dbReference type="InterPro" id="IPR011527">
    <property type="entry name" value="ABC1_TM_dom"/>
</dbReference>
<dbReference type="Proteomes" id="UP000006671">
    <property type="component" value="Unassembled WGS sequence"/>
</dbReference>
<dbReference type="Gene3D" id="3.40.50.300">
    <property type="entry name" value="P-loop containing nucleotide triphosphate hydrolases"/>
    <property type="match status" value="2"/>
</dbReference>
<dbReference type="CDD" id="cd03250">
    <property type="entry name" value="ABCC_MRP_domain1"/>
    <property type="match status" value="1"/>
</dbReference>
<accession>D2VVX5</accession>
<dbReference type="InterPro" id="IPR027417">
    <property type="entry name" value="P-loop_NTPase"/>
</dbReference>
<feature type="domain" description="ABC transmembrane type-1" evidence="11">
    <location>
        <begin position="1"/>
        <end position="243"/>
    </location>
</feature>
<feature type="transmembrane region" description="Helical" evidence="9">
    <location>
        <begin position="704"/>
        <end position="723"/>
    </location>
</feature>
<dbReference type="GeneID" id="8854006"/>
<evidence type="ECO:0000256" key="9">
    <source>
        <dbReference type="SAM" id="Phobius"/>
    </source>
</evidence>
<evidence type="ECO:0000313" key="13">
    <source>
        <dbReference type="Proteomes" id="UP000006671"/>
    </source>
</evidence>
<dbReference type="OMA" id="INIPREG"/>
<evidence type="ECO:0000256" key="6">
    <source>
        <dbReference type="ARBA" id="ARBA00022840"/>
    </source>
</evidence>
<dbReference type="GO" id="GO:0005524">
    <property type="term" value="F:ATP binding"/>
    <property type="evidence" value="ECO:0007669"/>
    <property type="project" value="UniProtKB-KW"/>
</dbReference>
<comment type="subcellular location">
    <subcellularLocation>
        <location evidence="1">Vacuole membrane</location>
        <topology evidence="1">Multi-pass membrane protein</topology>
    </subcellularLocation>
</comment>
<evidence type="ECO:0000256" key="4">
    <source>
        <dbReference type="ARBA" id="ARBA00022737"/>
    </source>
</evidence>
<dbReference type="KEGG" id="ngr:NAEGRDRAFT_73174"/>
<dbReference type="PANTHER" id="PTHR24223">
    <property type="entry name" value="ATP-BINDING CASSETTE SUB-FAMILY C"/>
    <property type="match status" value="1"/>
</dbReference>
<dbReference type="Pfam" id="PF00005">
    <property type="entry name" value="ABC_tran"/>
    <property type="match status" value="2"/>
</dbReference>